<dbReference type="AlphaFoldDB" id="A0A0A8YZN0"/>
<accession>A0A0A8YZN0</accession>
<organism evidence="1">
    <name type="scientific">Arundo donax</name>
    <name type="common">Giant reed</name>
    <name type="synonym">Donax arundinaceus</name>
    <dbReference type="NCBI Taxonomy" id="35708"/>
    <lineage>
        <taxon>Eukaryota</taxon>
        <taxon>Viridiplantae</taxon>
        <taxon>Streptophyta</taxon>
        <taxon>Embryophyta</taxon>
        <taxon>Tracheophyta</taxon>
        <taxon>Spermatophyta</taxon>
        <taxon>Magnoliopsida</taxon>
        <taxon>Liliopsida</taxon>
        <taxon>Poales</taxon>
        <taxon>Poaceae</taxon>
        <taxon>PACMAD clade</taxon>
        <taxon>Arundinoideae</taxon>
        <taxon>Arundineae</taxon>
        <taxon>Arundo</taxon>
    </lineage>
</organism>
<dbReference type="EMBL" id="GBRH01269843">
    <property type="protein sequence ID" value="JAD28052.1"/>
    <property type="molecule type" value="Transcribed_RNA"/>
</dbReference>
<reference evidence="1" key="1">
    <citation type="submission" date="2014-09" db="EMBL/GenBank/DDBJ databases">
        <authorList>
            <person name="Magalhaes I.L.F."/>
            <person name="Oliveira U."/>
            <person name="Santos F.R."/>
            <person name="Vidigal T.H.D.A."/>
            <person name="Brescovit A.D."/>
            <person name="Santos A.J."/>
        </authorList>
    </citation>
    <scope>NUCLEOTIDE SEQUENCE</scope>
    <source>
        <tissue evidence="1">Shoot tissue taken approximately 20 cm above the soil surface</tissue>
    </source>
</reference>
<evidence type="ECO:0000313" key="1">
    <source>
        <dbReference type="EMBL" id="JAD28052.1"/>
    </source>
</evidence>
<reference evidence="1" key="2">
    <citation type="journal article" date="2015" name="Data Brief">
        <title>Shoot transcriptome of the giant reed, Arundo donax.</title>
        <authorList>
            <person name="Barrero R.A."/>
            <person name="Guerrero F.D."/>
            <person name="Moolhuijzen P."/>
            <person name="Goolsby J.A."/>
            <person name="Tidwell J."/>
            <person name="Bellgard S.E."/>
            <person name="Bellgard M.I."/>
        </authorList>
    </citation>
    <scope>NUCLEOTIDE SEQUENCE</scope>
    <source>
        <tissue evidence="1">Shoot tissue taken approximately 20 cm above the soil surface</tissue>
    </source>
</reference>
<proteinExistence type="predicted"/>
<name>A0A0A8YZN0_ARUDO</name>
<protein>
    <submittedName>
        <fullName evidence="1">Uncharacterized protein</fullName>
    </submittedName>
</protein>
<dbReference type="PROSITE" id="PS51257">
    <property type="entry name" value="PROKAR_LIPOPROTEIN"/>
    <property type="match status" value="1"/>
</dbReference>
<sequence length="37" mass="4047">MISTKCLMKKGARQGAEDLEKTDGLVVNLLLLIACRN</sequence>